<evidence type="ECO:0000256" key="3">
    <source>
        <dbReference type="ARBA" id="ARBA00023274"/>
    </source>
</evidence>
<comment type="function">
    <text evidence="5">One of the proteins that surrounds the polypeptide exit tunnel on the outside of the subunit.</text>
</comment>
<evidence type="ECO:0000313" key="8">
    <source>
        <dbReference type="EMBL" id="OGG93688.1"/>
    </source>
</evidence>
<dbReference type="Gene3D" id="2.30.30.30">
    <property type="match status" value="1"/>
</dbReference>
<accession>A0A1F6G6F0</accession>
<dbReference type="Proteomes" id="UP000178449">
    <property type="component" value="Unassembled WGS sequence"/>
</dbReference>
<evidence type="ECO:0000256" key="5">
    <source>
        <dbReference type="HAMAP-Rule" id="MF_01326"/>
    </source>
</evidence>
<evidence type="ECO:0000256" key="6">
    <source>
        <dbReference type="RuleBase" id="RU003477"/>
    </source>
</evidence>
<evidence type="ECO:0000259" key="7">
    <source>
        <dbReference type="SMART" id="SM00739"/>
    </source>
</evidence>
<evidence type="ECO:0000256" key="4">
    <source>
        <dbReference type="ARBA" id="ARBA00035206"/>
    </source>
</evidence>
<feature type="domain" description="KOW" evidence="7">
    <location>
        <begin position="11"/>
        <end position="38"/>
    </location>
</feature>
<sequence>MKQNQTKQKLLLKKGDLVQVISGKDRGQKGKVLAVDRVKMRITVEGVNIATKHIKPNATNQEGRIEKFEAPIHYSNVLLFCESSGKGERLKIRANDDGTKTRVFAQSNISAD</sequence>
<dbReference type="CDD" id="cd06089">
    <property type="entry name" value="KOW_RPL26"/>
    <property type="match status" value="1"/>
</dbReference>
<dbReference type="GO" id="GO:0019843">
    <property type="term" value="F:rRNA binding"/>
    <property type="evidence" value="ECO:0007669"/>
    <property type="project" value="UniProtKB-UniRule"/>
</dbReference>
<name>A0A1F6G6F0_9PROT</name>
<organism evidence="8 9">
    <name type="scientific">Candidatus Lambdaproteobacteria bacterium RIFOXYD2_FULL_50_16</name>
    <dbReference type="NCBI Taxonomy" id="1817772"/>
    <lineage>
        <taxon>Bacteria</taxon>
        <taxon>Pseudomonadati</taxon>
        <taxon>Pseudomonadota</taxon>
        <taxon>Candidatus Lambdaproteobacteria</taxon>
    </lineage>
</organism>
<keyword evidence="2 5" id="KW-0689">Ribosomal protein</keyword>
<dbReference type="Pfam" id="PF00467">
    <property type="entry name" value="KOW"/>
    <property type="match status" value="1"/>
</dbReference>
<dbReference type="PROSITE" id="PS01108">
    <property type="entry name" value="RIBOSOMAL_L24"/>
    <property type="match status" value="1"/>
</dbReference>
<dbReference type="InterPro" id="IPR005824">
    <property type="entry name" value="KOW"/>
</dbReference>
<dbReference type="GO" id="GO:0003735">
    <property type="term" value="F:structural constituent of ribosome"/>
    <property type="evidence" value="ECO:0007669"/>
    <property type="project" value="InterPro"/>
</dbReference>
<keyword evidence="3 5" id="KW-0687">Ribonucleoprotein</keyword>
<keyword evidence="5" id="KW-0699">rRNA-binding</keyword>
<proteinExistence type="inferred from homology"/>
<evidence type="ECO:0000256" key="2">
    <source>
        <dbReference type="ARBA" id="ARBA00022980"/>
    </source>
</evidence>
<dbReference type="GO" id="GO:0006412">
    <property type="term" value="P:translation"/>
    <property type="evidence" value="ECO:0007669"/>
    <property type="project" value="UniProtKB-UniRule"/>
</dbReference>
<dbReference type="InterPro" id="IPR041988">
    <property type="entry name" value="Ribosomal_uL24_KOW"/>
</dbReference>
<dbReference type="Pfam" id="PF17136">
    <property type="entry name" value="ribosomal_L24"/>
    <property type="match status" value="1"/>
</dbReference>
<dbReference type="AlphaFoldDB" id="A0A1F6G6F0"/>
<dbReference type="SUPFAM" id="SSF50104">
    <property type="entry name" value="Translation proteins SH3-like domain"/>
    <property type="match status" value="1"/>
</dbReference>
<reference evidence="8 9" key="1">
    <citation type="journal article" date="2016" name="Nat. Commun.">
        <title>Thousands of microbial genomes shed light on interconnected biogeochemical processes in an aquifer system.</title>
        <authorList>
            <person name="Anantharaman K."/>
            <person name="Brown C.T."/>
            <person name="Hug L.A."/>
            <person name="Sharon I."/>
            <person name="Castelle C.J."/>
            <person name="Probst A.J."/>
            <person name="Thomas B.C."/>
            <person name="Singh A."/>
            <person name="Wilkins M.J."/>
            <person name="Karaoz U."/>
            <person name="Brodie E.L."/>
            <person name="Williams K.H."/>
            <person name="Hubbard S.S."/>
            <person name="Banfield J.F."/>
        </authorList>
    </citation>
    <scope>NUCLEOTIDE SEQUENCE [LARGE SCALE GENOMIC DNA]</scope>
</reference>
<keyword evidence="5" id="KW-0694">RNA-binding</keyword>
<evidence type="ECO:0000313" key="9">
    <source>
        <dbReference type="Proteomes" id="UP000178449"/>
    </source>
</evidence>
<comment type="subunit">
    <text evidence="5">Part of the 50S ribosomal subunit.</text>
</comment>
<dbReference type="InterPro" id="IPR003256">
    <property type="entry name" value="Ribosomal_uL24"/>
</dbReference>
<dbReference type="SMART" id="SM00739">
    <property type="entry name" value="KOW"/>
    <property type="match status" value="1"/>
</dbReference>
<dbReference type="STRING" id="1817772.A2527_11230"/>
<dbReference type="GO" id="GO:1990904">
    <property type="term" value="C:ribonucleoprotein complex"/>
    <property type="evidence" value="ECO:0007669"/>
    <property type="project" value="UniProtKB-KW"/>
</dbReference>
<dbReference type="InterPro" id="IPR008991">
    <property type="entry name" value="Translation_prot_SH3-like_sf"/>
</dbReference>
<comment type="function">
    <text evidence="5">One of two assembly initiator proteins, it binds directly to the 5'-end of the 23S rRNA, where it nucleates assembly of the 50S subunit.</text>
</comment>
<dbReference type="EMBL" id="MFNE01000046">
    <property type="protein sequence ID" value="OGG93688.1"/>
    <property type="molecule type" value="Genomic_DNA"/>
</dbReference>
<dbReference type="InterPro" id="IPR057264">
    <property type="entry name" value="Ribosomal_uL24_C"/>
</dbReference>
<dbReference type="PANTHER" id="PTHR12903">
    <property type="entry name" value="MITOCHONDRIAL RIBOSOMAL PROTEIN L24"/>
    <property type="match status" value="1"/>
</dbReference>
<protein>
    <recommendedName>
        <fullName evidence="4 5">Large ribosomal subunit protein uL24</fullName>
    </recommendedName>
</protein>
<dbReference type="HAMAP" id="MF_01326_B">
    <property type="entry name" value="Ribosomal_uL24_B"/>
    <property type="match status" value="1"/>
</dbReference>
<comment type="caution">
    <text evidence="8">The sequence shown here is derived from an EMBL/GenBank/DDBJ whole genome shotgun (WGS) entry which is preliminary data.</text>
</comment>
<dbReference type="InterPro" id="IPR014722">
    <property type="entry name" value="Rib_uL2_dom2"/>
</dbReference>
<dbReference type="InterPro" id="IPR005825">
    <property type="entry name" value="Ribosomal_uL24_CS"/>
</dbReference>
<evidence type="ECO:0000256" key="1">
    <source>
        <dbReference type="ARBA" id="ARBA00010618"/>
    </source>
</evidence>
<dbReference type="NCBIfam" id="TIGR01079">
    <property type="entry name" value="rplX_bact"/>
    <property type="match status" value="1"/>
</dbReference>
<dbReference type="GO" id="GO:0005840">
    <property type="term" value="C:ribosome"/>
    <property type="evidence" value="ECO:0007669"/>
    <property type="project" value="UniProtKB-KW"/>
</dbReference>
<gene>
    <name evidence="5" type="primary">rplX</name>
    <name evidence="8" type="ORF">A2527_11230</name>
</gene>
<comment type="similarity">
    <text evidence="1 5 6">Belongs to the universal ribosomal protein uL24 family.</text>
</comment>